<feature type="domain" description="Transketolase-like pyrimidine-binding" evidence="6">
    <location>
        <begin position="473"/>
        <end position="676"/>
    </location>
</feature>
<dbReference type="PANTHER" id="PTHR23152:SF4">
    <property type="entry name" value="2-OXOADIPATE DEHYDROGENASE COMPLEX COMPONENT E1"/>
    <property type="match status" value="1"/>
</dbReference>
<dbReference type="PANTHER" id="PTHR23152">
    <property type="entry name" value="2-OXOGLUTARATE DEHYDROGENASE"/>
    <property type="match status" value="1"/>
</dbReference>
<dbReference type="AlphaFoldDB" id="T1EE50"/>
<dbReference type="NCBIfam" id="NF006914">
    <property type="entry name" value="PRK09404.1"/>
    <property type="match status" value="1"/>
</dbReference>
<dbReference type="GeneID" id="20194852"/>
<evidence type="ECO:0000313" key="9">
    <source>
        <dbReference type="Proteomes" id="UP000015101"/>
    </source>
</evidence>
<dbReference type="EnsemblMetazoa" id="HelroT106795">
    <property type="protein sequence ID" value="HelroP106795"/>
    <property type="gene ID" value="HelroG106795"/>
</dbReference>
<keyword evidence="5" id="KW-0786">Thiamine pyrophosphate</keyword>
<dbReference type="STRING" id="6412.T1EE50"/>
<dbReference type="Pfam" id="PF16870">
    <property type="entry name" value="OxoGdeHyase_C"/>
    <property type="match status" value="1"/>
</dbReference>
<dbReference type="InterPro" id="IPR011603">
    <property type="entry name" value="2oxoglutarate_DH_E1"/>
</dbReference>
<dbReference type="GO" id="GO:0016624">
    <property type="term" value="F:oxidoreductase activity, acting on the aldehyde or oxo group of donors, disulfide as acceptor"/>
    <property type="evidence" value="ECO:0007669"/>
    <property type="project" value="InterPro"/>
</dbReference>
<dbReference type="HOGENOM" id="CLU_004709_1_0_1"/>
<dbReference type="EMBL" id="AMQM01000975">
    <property type="status" value="NOT_ANNOTATED_CDS"/>
    <property type="molecule type" value="Genomic_DNA"/>
</dbReference>
<reference evidence="9" key="1">
    <citation type="submission" date="2012-12" db="EMBL/GenBank/DDBJ databases">
        <authorList>
            <person name="Hellsten U."/>
            <person name="Grimwood J."/>
            <person name="Chapman J.A."/>
            <person name="Shapiro H."/>
            <person name="Aerts A."/>
            <person name="Otillar R.P."/>
            <person name="Terry A.Y."/>
            <person name="Boore J.L."/>
            <person name="Simakov O."/>
            <person name="Marletaz F."/>
            <person name="Cho S.-J."/>
            <person name="Edsinger-Gonzales E."/>
            <person name="Havlak P."/>
            <person name="Kuo D.-H."/>
            <person name="Larsson T."/>
            <person name="Lv J."/>
            <person name="Arendt D."/>
            <person name="Savage R."/>
            <person name="Osoegawa K."/>
            <person name="de Jong P."/>
            <person name="Lindberg D.R."/>
            <person name="Seaver E.C."/>
            <person name="Weisblat D.A."/>
            <person name="Putnam N.H."/>
            <person name="Grigoriev I.V."/>
            <person name="Rokhsar D.S."/>
        </authorList>
    </citation>
    <scope>NUCLEOTIDE SEQUENCE</scope>
</reference>
<dbReference type="Proteomes" id="UP000015101">
    <property type="component" value="Unassembled WGS sequence"/>
</dbReference>
<dbReference type="KEGG" id="hro:HELRODRAFT_106795"/>
<keyword evidence="4" id="KW-0560">Oxidoreductase</keyword>
<dbReference type="InterPro" id="IPR042179">
    <property type="entry name" value="KGD_C_sf"/>
</dbReference>
<dbReference type="NCBIfam" id="TIGR00239">
    <property type="entry name" value="2oxo_dh_E1"/>
    <property type="match status" value="1"/>
</dbReference>
<dbReference type="Pfam" id="PF02779">
    <property type="entry name" value="Transket_pyr"/>
    <property type="match status" value="1"/>
</dbReference>
<dbReference type="InParanoid" id="T1EE50"/>
<proteinExistence type="inferred from homology"/>
<evidence type="ECO:0000256" key="3">
    <source>
        <dbReference type="ARBA" id="ARBA00022946"/>
    </source>
</evidence>
<protein>
    <recommendedName>
        <fullName evidence="6">Transketolase-like pyrimidine-binding domain-containing protein</fullName>
    </recommendedName>
</protein>
<dbReference type="CDD" id="cd02016">
    <property type="entry name" value="TPP_E1_OGDC_like"/>
    <property type="match status" value="1"/>
</dbReference>
<dbReference type="GO" id="GO:0030976">
    <property type="term" value="F:thiamine pyrophosphate binding"/>
    <property type="evidence" value="ECO:0007669"/>
    <property type="project" value="InterPro"/>
</dbReference>
<accession>T1EE50</accession>
<dbReference type="OrthoDB" id="413077at2759"/>
<dbReference type="Gene3D" id="3.40.50.970">
    <property type="match status" value="1"/>
</dbReference>
<dbReference type="Gene3D" id="3.40.50.12470">
    <property type="match status" value="1"/>
</dbReference>
<evidence type="ECO:0000256" key="1">
    <source>
        <dbReference type="ARBA" id="ARBA00001964"/>
    </source>
</evidence>
<keyword evidence="9" id="KW-1185">Reference proteome</keyword>
<evidence type="ECO:0000259" key="6">
    <source>
        <dbReference type="SMART" id="SM00861"/>
    </source>
</evidence>
<dbReference type="PIRSF" id="PIRSF000157">
    <property type="entry name" value="Oxoglu_dh_E1"/>
    <property type="match status" value="1"/>
</dbReference>
<reference evidence="7 9" key="2">
    <citation type="journal article" date="2013" name="Nature">
        <title>Insights into bilaterian evolution from three spiralian genomes.</title>
        <authorList>
            <person name="Simakov O."/>
            <person name="Marletaz F."/>
            <person name="Cho S.J."/>
            <person name="Edsinger-Gonzales E."/>
            <person name="Havlak P."/>
            <person name="Hellsten U."/>
            <person name="Kuo D.H."/>
            <person name="Larsson T."/>
            <person name="Lv J."/>
            <person name="Arendt D."/>
            <person name="Savage R."/>
            <person name="Osoegawa K."/>
            <person name="de Jong P."/>
            <person name="Grimwood J."/>
            <person name="Chapman J.A."/>
            <person name="Shapiro H."/>
            <person name="Aerts A."/>
            <person name="Otillar R.P."/>
            <person name="Terry A.Y."/>
            <person name="Boore J.L."/>
            <person name="Grigoriev I.V."/>
            <person name="Lindberg D.R."/>
            <person name="Seaver E.C."/>
            <person name="Weisblat D.A."/>
            <person name="Putnam N.H."/>
            <person name="Rokhsar D.S."/>
        </authorList>
    </citation>
    <scope>NUCLEOTIDE SEQUENCE</scope>
</reference>
<comment type="similarity">
    <text evidence="2">Belongs to the alpha-ketoglutarate dehydrogenase family.</text>
</comment>
<keyword evidence="3" id="KW-0809">Transit peptide</keyword>
<dbReference type="Gene3D" id="3.40.50.11610">
    <property type="entry name" value="Multifunctional 2-oxoglutarate metabolism enzyme, C-terminal domain"/>
    <property type="match status" value="1"/>
</dbReference>
<dbReference type="Pfam" id="PF00676">
    <property type="entry name" value="E1_dh"/>
    <property type="match status" value="1"/>
</dbReference>
<evidence type="ECO:0000313" key="7">
    <source>
        <dbReference type="EMBL" id="ESO02643.1"/>
    </source>
</evidence>
<organism evidence="8 9">
    <name type="scientific">Helobdella robusta</name>
    <name type="common">Californian leech</name>
    <dbReference type="NCBI Taxonomy" id="6412"/>
    <lineage>
        <taxon>Eukaryota</taxon>
        <taxon>Metazoa</taxon>
        <taxon>Spiralia</taxon>
        <taxon>Lophotrochozoa</taxon>
        <taxon>Annelida</taxon>
        <taxon>Clitellata</taxon>
        <taxon>Hirudinea</taxon>
        <taxon>Rhynchobdellida</taxon>
        <taxon>Glossiphoniidae</taxon>
        <taxon>Helobdella</taxon>
    </lineage>
</organism>
<dbReference type="InterPro" id="IPR005475">
    <property type="entry name" value="Transketolase-like_Pyr-bd"/>
</dbReference>
<dbReference type="eggNOG" id="KOG0451">
    <property type="taxonomic scope" value="Eukaryota"/>
</dbReference>
<name>T1EE50_HELRO</name>
<dbReference type="InterPro" id="IPR031717">
    <property type="entry name" value="ODO-1/KGD_C"/>
</dbReference>
<dbReference type="InterPro" id="IPR001017">
    <property type="entry name" value="DH_E1"/>
</dbReference>
<dbReference type="CTD" id="20194852"/>
<evidence type="ECO:0000256" key="4">
    <source>
        <dbReference type="ARBA" id="ARBA00023002"/>
    </source>
</evidence>
<dbReference type="EMBL" id="KB096742">
    <property type="protein sequence ID" value="ESO02643.1"/>
    <property type="molecule type" value="Genomic_DNA"/>
</dbReference>
<dbReference type="SUPFAM" id="SSF52518">
    <property type="entry name" value="Thiamin diphosphate-binding fold (THDP-binding)"/>
    <property type="match status" value="2"/>
</dbReference>
<comment type="cofactor">
    <cofactor evidence="1">
        <name>thiamine diphosphate</name>
        <dbReference type="ChEBI" id="CHEBI:58937"/>
    </cofactor>
</comment>
<dbReference type="OMA" id="PAQYYHV"/>
<dbReference type="RefSeq" id="XP_009020051.1">
    <property type="nucleotide sequence ID" value="XM_009021803.1"/>
</dbReference>
<sequence>MLYTPETHELTISELVKLLQNVYCGTLSAEFEHIQNLDERVWFAKRMEKFPIRTLTNDQKVHYAKLMLKSQAFDHFLANKFTTVKRYGGEGGESAMIFFDYLFQLSAQNDLDSMVISMNHRGRLNLLTCLLNFPPVTMFQKMKGRREFPDGVKASGDVLSHLTSSVDLEYDGRLIHVTMVPNPSHLEAGNPIATGKARARMQSLATGYYGNSDGPINNNNNNNGRRNRVLCLHVHGDAAMSGQGIVAETFLLANVANFSVGGTLHLIINNQIGFTTEADRGRSSHNCSDIGKMIDCPVLRVNADYPESVTRACEIATEYRERFEKDIIVDFICYRKWGHNELDEPSFTQPIMYKAIRSRSNVPDLYTDLLVREKVCTRDDLTSDVAKWNEYLSEQLKLIDTHIPKANHLTRQWGGMSKSTNQITVWDTGVDIDDLKYIGAKSVTLPPNFRPHPTLQKSHIDRRLQKLVGGSDIDWPTAEALAVGSLLNQGMHVRLSGQDVGRGTFSHRHAMFVDQLTDEAFVPLNQLRPDQKGFFEVANSPLSEEAVLGFEYGFSVEGPNVLTIWEAQFGDFFNGAQIIIDTFVTGGETKWLMQSSLTLLLPHGLDGAGPEHSSCKIERFLQATDSKEDGVDADDVNIQVANPTTPAQFFHLLRRQMVRDYRKPLIVIAPKGLLRHPQATSSLSEMSPGTFFKPILPDDTLDPKHVTKVVFVSGKHYYTLLNERDNRKRNDVALIRIESLCPFPILEIQVELKKYKRVKEYIWSQEEHRNQGAWSFANTRLSNVLGLKLRYSGRKEGATPAVGIGEIHKMEAQSIVDSVFK</sequence>
<reference evidence="8" key="3">
    <citation type="submission" date="2015-06" db="UniProtKB">
        <authorList>
            <consortium name="EnsemblMetazoa"/>
        </authorList>
    </citation>
    <scope>IDENTIFICATION</scope>
</reference>
<dbReference type="FunCoup" id="T1EE50">
    <property type="interactions" value="213"/>
</dbReference>
<evidence type="ECO:0000256" key="2">
    <source>
        <dbReference type="ARBA" id="ARBA00006936"/>
    </source>
</evidence>
<evidence type="ECO:0000256" key="5">
    <source>
        <dbReference type="ARBA" id="ARBA00023052"/>
    </source>
</evidence>
<dbReference type="SMART" id="SM00861">
    <property type="entry name" value="Transket_pyr"/>
    <property type="match status" value="1"/>
</dbReference>
<dbReference type="InterPro" id="IPR029061">
    <property type="entry name" value="THDP-binding"/>
</dbReference>
<gene>
    <name evidence="8" type="primary">20194852</name>
    <name evidence="7" type="ORF">HELRODRAFT_106795</name>
</gene>
<evidence type="ECO:0000313" key="8">
    <source>
        <dbReference type="EnsemblMetazoa" id="HelroP106795"/>
    </source>
</evidence>